<keyword evidence="1" id="KW-0732">Signal</keyword>
<dbReference type="InterPro" id="IPR038606">
    <property type="entry name" value="To_sf"/>
</dbReference>
<evidence type="ECO:0000313" key="5">
    <source>
        <dbReference type="Proteomes" id="UP000292052"/>
    </source>
</evidence>
<sequence>MPHSETPKLNFFPASSFKKCNRKEPDFASCVVEAAQTNIPQLTRPFSEVRLPSLDPLEIPSLVIGSGKATVAAEQRFHNCKIYGLDKVKVDKFEFDFDRKNLEVVGRFPEIRKLCDYELNGKILLFNIDSKGPSTIILKNMKATASFDYEEKQKRAKTFIKFISGNLTLDADLVSFRFENVFPGNQAMNENVNKVMNENWKTIFTDVNKGYEEAIGQTVRGLLNNFFSKVSFQEAFE</sequence>
<dbReference type="GO" id="GO:0007623">
    <property type="term" value="P:circadian rhythm"/>
    <property type="evidence" value="ECO:0007669"/>
    <property type="project" value="UniProtKB-ARBA"/>
</dbReference>
<keyword evidence="5" id="KW-1185">Reference proteome</keyword>
<dbReference type="PANTHER" id="PTHR11008:SF32">
    <property type="entry name" value="CIRCADIAN CLOCK-CONTROLLED PROTEIN DAYWAKE-RELATED"/>
    <property type="match status" value="1"/>
</dbReference>
<evidence type="ECO:0000313" key="4">
    <source>
        <dbReference type="EMBL" id="RZC38864.1"/>
    </source>
</evidence>
<evidence type="ECO:0000256" key="1">
    <source>
        <dbReference type="ARBA" id="ARBA00022729"/>
    </source>
</evidence>
<dbReference type="GO" id="GO:0005615">
    <property type="term" value="C:extracellular space"/>
    <property type="evidence" value="ECO:0007669"/>
    <property type="project" value="TreeGrafter"/>
</dbReference>
<organism evidence="4 5">
    <name type="scientific">Asbolus verrucosus</name>
    <name type="common">Desert ironclad beetle</name>
    <dbReference type="NCBI Taxonomy" id="1661398"/>
    <lineage>
        <taxon>Eukaryota</taxon>
        <taxon>Metazoa</taxon>
        <taxon>Ecdysozoa</taxon>
        <taxon>Arthropoda</taxon>
        <taxon>Hexapoda</taxon>
        <taxon>Insecta</taxon>
        <taxon>Pterygota</taxon>
        <taxon>Neoptera</taxon>
        <taxon>Endopterygota</taxon>
        <taxon>Coleoptera</taxon>
        <taxon>Polyphaga</taxon>
        <taxon>Cucujiformia</taxon>
        <taxon>Tenebrionidae</taxon>
        <taxon>Pimeliinae</taxon>
        <taxon>Asbolus</taxon>
    </lineage>
</organism>
<name>A0A482W1F6_ASBVE</name>
<comment type="similarity">
    <text evidence="3">Belongs to the TO family.</text>
</comment>
<dbReference type="Pfam" id="PF06585">
    <property type="entry name" value="JHBP"/>
    <property type="match status" value="1"/>
</dbReference>
<dbReference type="PANTHER" id="PTHR11008">
    <property type="entry name" value="PROTEIN TAKEOUT-LIKE PROTEIN"/>
    <property type="match status" value="1"/>
</dbReference>
<evidence type="ECO:0000256" key="2">
    <source>
        <dbReference type="ARBA" id="ARBA00023108"/>
    </source>
</evidence>
<dbReference type="InterPro" id="IPR010562">
    <property type="entry name" value="Haemolymph_juvenile_hormone-bd"/>
</dbReference>
<comment type="caution">
    <text evidence="4">The sequence shown here is derived from an EMBL/GenBank/DDBJ whole genome shotgun (WGS) entry which is preliminary data.</text>
</comment>
<dbReference type="AlphaFoldDB" id="A0A482W1F6"/>
<reference evidence="4 5" key="1">
    <citation type="submission" date="2017-03" db="EMBL/GenBank/DDBJ databases">
        <title>Genome of the blue death feigning beetle - Asbolus verrucosus.</title>
        <authorList>
            <person name="Rider S.D."/>
        </authorList>
    </citation>
    <scope>NUCLEOTIDE SEQUENCE [LARGE SCALE GENOMIC DNA]</scope>
    <source>
        <strain evidence="4">Butters</strain>
        <tissue evidence="4">Head and leg muscle</tissue>
    </source>
</reference>
<dbReference type="Proteomes" id="UP000292052">
    <property type="component" value="Unassembled WGS sequence"/>
</dbReference>
<dbReference type="FunFam" id="3.15.10.30:FF:000001">
    <property type="entry name" value="Takeout-like protein 1"/>
    <property type="match status" value="1"/>
</dbReference>
<evidence type="ECO:0000256" key="3">
    <source>
        <dbReference type="ARBA" id="ARBA00060902"/>
    </source>
</evidence>
<protein>
    <submittedName>
        <fullName evidence="4">JHBP domain containing protein</fullName>
    </submittedName>
</protein>
<accession>A0A482W1F6</accession>
<dbReference type="EMBL" id="QDEB01039194">
    <property type="protein sequence ID" value="RZC38864.1"/>
    <property type="molecule type" value="Genomic_DNA"/>
</dbReference>
<dbReference type="STRING" id="1661398.A0A482W1F6"/>
<gene>
    <name evidence="4" type="ORF">BDFB_014034</name>
</gene>
<dbReference type="SMART" id="SM00700">
    <property type="entry name" value="JHBP"/>
    <property type="match status" value="1"/>
</dbReference>
<keyword evidence="2" id="KW-0090">Biological rhythms</keyword>
<proteinExistence type="inferred from homology"/>
<dbReference type="OrthoDB" id="8190514at2759"/>
<dbReference type="Gene3D" id="3.15.10.30">
    <property type="entry name" value="Haemolymph juvenile hormone binding protein"/>
    <property type="match status" value="1"/>
</dbReference>